<comment type="caution">
    <text evidence="1">The sequence shown here is derived from an EMBL/GenBank/DDBJ whole genome shotgun (WGS) entry which is preliminary data.</text>
</comment>
<evidence type="ECO:0000313" key="1">
    <source>
        <dbReference type="EMBL" id="OAG27146.1"/>
    </source>
</evidence>
<name>A0A177E609_9BACT</name>
<protein>
    <submittedName>
        <fullName evidence="1">Uncharacterized protein</fullName>
    </submittedName>
</protein>
<keyword evidence="2" id="KW-1185">Reference proteome</keyword>
<dbReference type="Proteomes" id="UP000076964">
    <property type="component" value="Unassembled WGS sequence"/>
</dbReference>
<proteinExistence type="predicted"/>
<reference evidence="1 2" key="1">
    <citation type="submission" date="2016-02" db="EMBL/GenBank/DDBJ databases">
        <title>Draft genome sequence of Thermodesulfatator sp. S606.</title>
        <authorList>
            <person name="Lai Q."/>
            <person name="Cao J."/>
            <person name="Dupont S."/>
            <person name="Shao Z."/>
            <person name="Jebbar M."/>
            <person name="Alain K."/>
        </authorList>
    </citation>
    <scope>NUCLEOTIDE SEQUENCE [LARGE SCALE GENOMIC DNA]</scope>
    <source>
        <strain evidence="1 2">S606</strain>
    </source>
</reference>
<sequence>MRLLRFARNDKLIWSLRGDPSLRSVQAKQSRRYLTFLGMEAKLITHKLITHKTRDIKVPQ</sequence>
<evidence type="ECO:0000313" key="2">
    <source>
        <dbReference type="Proteomes" id="UP000076964"/>
    </source>
</evidence>
<accession>A0A177E609</accession>
<dbReference type="EMBL" id="LSFI01000039">
    <property type="protein sequence ID" value="OAG27146.1"/>
    <property type="molecule type" value="Genomic_DNA"/>
</dbReference>
<organism evidence="1 2">
    <name type="scientific">Thermodesulfatator autotrophicus</name>
    <dbReference type="NCBI Taxonomy" id="1795632"/>
    <lineage>
        <taxon>Bacteria</taxon>
        <taxon>Pseudomonadati</taxon>
        <taxon>Thermodesulfobacteriota</taxon>
        <taxon>Thermodesulfobacteria</taxon>
        <taxon>Thermodesulfobacteriales</taxon>
        <taxon>Thermodesulfatatoraceae</taxon>
        <taxon>Thermodesulfatator</taxon>
    </lineage>
</organism>
<dbReference type="AlphaFoldDB" id="A0A177E609"/>
<gene>
    <name evidence="1" type="ORF">TH606_08540</name>
</gene>